<keyword evidence="1" id="KW-0175">Coiled coil</keyword>
<organism evidence="3 4">
    <name type="scientific">Caenorhabditis japonica</name>
    <dbReference type="NCBI Taxonomy" id="281687"/>
    <lineage>
        <taxon>Eukaryota</taxon>
        <taxon>Metazoa</taxon>
        <taxon>Ecdysozoa</taxon>
        <taxon>Nematoda</taxon>
        <taxon>Chromadorea</taxon>
        <taxon>Rhabditida</taxon>
        <taxon>Rhabditina</taxon>
        <taxon>Rhabditomorpha</taxon>
        <taxon>Rhabditoidea</taxon>
        <taxon>Rhabditidae</taxon>
        <taxon>Peloderinae</taxon>
        <taxon>Caenorhabditis</taxon>
    </lineage>
</organism>
<dbReference type="Proteomes" id="UP000005237">
    <property type="component" value="Unassembled WGS sequence"/>
</dbReference>
<feature type="coiled-coil region" evidence="1">
    <location>
        <begin position="120"/>
        <end position="158"/>
    </location>
</feature>
<sequence>MDEFMDTMDGVLEDLIEENRRTDAEAAVSGRATRGAGGQKAWRMTDESTIGTIEEELQSEDEVMSLKQSRELLERFEEMGGDQWTRSVLRVMREFGLETVESLREACEKAVSGSEVGTPREKLKKEVEKLCNEKTLLQEAWMEEKNMLKEQMERLEREEFCRGVLGRAHKEDLRPRFSQKVDCGNEHLRVKVEDWEMESRSSRSSGMREMVQCMSRMMKSSALPEPKTFDGSGEFGEFKRAFLLKYQNVTDGDDELVAILEEKFLKGAAKTLFQSLPKRYERSLKSLFEEFEKKLRKRQGDRKAEALNEFEELKKNPGQKM</sequence>
<dbReference type="AlphaFoldDB" id="A0A8R1IGY5"/>
<evidence type="ECO:0000313" key="3">
    <source>
        <dbReference type="EnsemblMetazoa" id="CJA34611.1"/>
    </source>
</evidence>
<evidence type="ECO:0000256" key="1">
    <source>
        <dbReference type="SAM" id="Coils"/>
    </source>
</evidence>
<reference evidence="3" key="2">
    <citation type="submission" date="2022-06" db="UniProtKB">
        <authorList>
            <consortium name="EnsemblMetazoa"/>
        </authorList>
    </citation>
    <scope>IDENTIFICATION</scope>
    <source>
        <strain evidence="3">DF5081</strain>
    </source>
</reference>
<accession>A0A8R1IGY5</accession>
<dbReference type="EnsemblMetazoa" id="CJA34611.1">
    <property type="protein sequence ID" value="CJA34611.1"/>
    <property type="gene ID" value="WBGene00210458"/>
</dbReference>
<feature type="region of interest" description="Disordered" evidence="2">
    <location>
        <begin position="22"/>
        <end position="46"/>
    </location>
</feature>
<proteinExistence type="predicted"/>
<protein>
    <submittedName>
        <fullName evidence="3">Uncharacterized protein</fullName>
    </submittedName>
</protein>
<keyword evidence="4" id="KW-1185">Reference proteome</keyword>
<name>A0A8R1IGY5_CAEJA</name>
<reference evidence="4" key="1">
    <citation type="submission" date="2010-08" db="EMBL/GenBank/DDBJ databases">
        <authorList>
            <consortium name="Caenorhabditis japonica Sequencing Consortium"/>
            <person name="Wilson R.K."/>
        </authorList>
    </citation>
    <scope>NUCLEOTIDE SEQUENCE [LARGE SCALE GENOMIC DNA]</scope>
    <source>
        <strain evidence="4">DF5081</strain>
    </source>
</reference>
<evidence type="ECO:0000256" key="2">
    <source>
        <dbReference type="SAM" id="MobiDB-lite"/>
    </source>
</evidence>
<evidence type="ECO:0000313" key="4">
    <source>
        <dbReference type="Proteomes" id="UP000005237"/>
    </source>
</evidence>